<feature type="transmembrane region" description="Helical" evidence="1">
    <location>
        <begin position="118"/>
        <end position="135"/>
    </location>
</feature>
<dbReference type="AlphaFoldDB" id="J5KLT3"/>
<proteinExistence type="predicted"/>
<evidence type="ECO:0000313" key="3">
    <source>
        <dbReference type="Proteomes" id="UP000010116"/>
    </source>
</evidence>
<accession>J5KLT3</accession>
<gene>
    <name evidence="2" type="ORF">NT02SARS_1596</name>
</gene>
<dbReference type="EMBL" id="JH611180">
    <property type="protein sequence ID" value="EJP73166.1"/>
    <property type="molecule type" value="Genomic_DNA"/>
</dbReference>
<dbReference type="Proteomes" id="UP000010116">
    <property type="component" value="Unassembled WGS sequence"/>
</dbReference>
<evidence type="ECO:0000313" key="2">
    <source>
        <dbReference type="EMBL" id="EJP73166.1"/>
    </source>
</evidence>
<keyword evidence="1" id="KW-0472">Membrane</keyword>
<sequence length="156" mass="18425">MLEDKFTRSIERKLGNVTKEYKKQYAEISSLIGYNNNQREYQDNYRKIMEYKGEQVSNNNKDINNTESNINVENRKVFYDSQKSDFYSKLNNVLFVIYYVVVLVLAGIVLGVQKKYTNRNAIITIVLLLIYPLVIKKIYSWGVKLYRGIKHVLTYV</sequence>
<reference evidence="2 3" key="1">
    <citation type="journal article" date="2012" name="ISME J.">
        <title>Genomic insights to SAR86, an abundant and uncultivated marine bacterial lineage.</title>
        <authorList>
            <person name="Dupont C.L."/>
            <person name="Rusch D.B."/>
            <person name="Yooseph S."/>
            <person name="Lombardo M.J."/>
            <person name="Richter R.A."/>
            <person name="Valas R."/>
            <person name="Novotny M."/>
            <person name="Yee-Greenbaum J."/>
            <person name="Selengut J.D."/>
            <person name="Haft D.H."/>
            <person name="Halpern A.L."/>
            <person name="Lasken R.S."/>
            <person name="Nealson K."/>
            <person name="Friedman R."/>
            <person name="Venter J.C."/>
        </authorList>
    </citation>
    <scope>NUCLEOTIDE SEQUENCE [LARGE SCALE GENOMIC DNA]</scope>
</reference>
<evidence type="ECO:0000256" key="1">
    <source>
        <dbReference type="SAM" id="Phobius"/>
    </source>
</evidence>
<feature type="transmembrane region" description="Helical" evidence="1">
    <location>
        <begin position="93"/>
        <end position="112"/>
    </location>
</feature>
<dbReference type="HOGENOM" id="CLU_1685364_0_0_6"/>
<keyword evidence="1" id="KW-0812">Transmembrane</keyword>
<organism evidence="2 3">
    <name type="scientific">SAR86 cluster bacterium SAR86B</name>
    <dbReference type="NCBI Taxonomy" id="1123867"/>
    <lineage>
        <taxon>Bacteria</taxon>
        <taxon>Pseudomonadati</taxon>
        <taxon>Pseudomonadota</taxon>
        <taxon>Gammaproteobacteria</taxon>
        <taxon>SAR86 cluster</taxon>
    </lineage>
</organism>
<protein>
    <submittedName>
        <fullName evidence="2">Uncharacterized protein</fullName>
    </submittedName>
</protein>
<name>J5KLT3_9GAMM</name>
<keyword evidence="1" id="KW-1133">Transmembrane helix</keyword>